<dbReference type="PROSITE" id="PS50035">
    <property type="entry name" value="PLD"/>
    <property type="match status" value="1"/>
</dbReference>
<feature type="region of interest" description="Disordered" evidence="7">
    <location>
        <begin position="1"/>
        <end position="20"/>
    </location>
</feature>
<keyword evidence="8" id="KW-0472">Membrane</keyword>
<dbReference type="PANTHER" id="PTHR43856:SF1">
    <property type="entry name" value="MITOCHONDRIAL CARDIOLIPIN HYDROLASE"/>
    <property type="match status" value="1"/>
</dbReference>
<keyword evidence="10" id="KW-0540">Nuclease</keyword>
<name>A0A2T5G5Q3_9BACL</name>
<dbReference type="GO" id="GO:0004630">
    <property type="term" value="F:phospholipase D activity"/>
    <property type="evidence" value="ECO:0007669"/>
    <property type="project" value="UniProtKB-EC"/>
</dbReference>
<evidence type="ECO:0000256" key="6">
    <source>
        <dbReference type="ARBA" id="ARBA00023098"/>
    </source>
</evidence>
<dbReference type="EC" id="3.1.4.4" evidence="3"/>
<proteinExistence type="inferred from homology"/>
<comment type="similarity">
    <text evidence="2">Belongs to the phospholipase D family.</text>
</comment>
<sequence>MSTTRASRTTPRQRPAYPTPSGLPLRRADFAWLVAVFALAFWIGQNFPLAPLAPKASFFWTRGGPSPEHAAIALLDGARTRVDVAMYDLTNPAIADAILRARARGIPVRLITDARQSRGDRERGLLTDLQKNGVDVRVNQHEGLMHLKLFLVDGQVAALGSYNATLAASQSNEELLAFLGNPATVAELAQLFERTWAQGAPLDRSPTSASSSREDLP</sequence>
<dbReference type="Gene3D" id="3.30.870.10">
    <property type="entry name" value="Endonuclease Chain A"/>
    <property type="match status" value="1"/>
</dbReference>
<keyword evidence="4" id="KW-0378">Hydrolase</keyword>
<evidence type="ECO:0000256" key="2">
    <source>
        <dbReference type="ARBA" id="ARBA00008664"/>
    </source>
</evidence>
<evidence type="ECO:0000313" key="11">
    <source>
        <dbReference type="Proteomes" id="UP000244016"/>
    </source>
</evidence>
<evidence type="ECO:0000256" key="7">
    <source>
        <dbReference type="SAM" id="MobiDB-lite"/>
    </source>
</evidence>
<dbReference type="InterPro" id="IPR001736">
    <property type="entry name" value="PLipase_D/transphosphatidylase"/>
</dbReference>
<organism evidence="10 11">
    <name type="scientific">Brockia lithotrophica</name>
    <dbReference type="NCBI Taxonomy" id="933949"/>
    <lineage>
        <taxon>Bacteria</taxon>
        <taxon>Bacillati</taxon>
        <taxon>Bacillota</taxon>
        <taxon>Bacilli</taxon>
        <taxon>Bacillales</taxon>
        <taxon>Bacillales Family X. Incertae Sedis</taxon>
        <taxon>Brockia</taxon>
    </lineage>
</organism>
<feature type="transmembrane region" description="Helical" evidence="8">
    <location>
        <begin position="30"/>
        <end position="52"/>
    </location>
</feature>
<reference evidence="10 11" key="1">
    <citation type="submission" date="2017-08" db="EMBL/GenBank/DDBJ databases">
        <title>Burning lignite coal seam in the remote Altai Mountains harbors a hydrogen-driven thermophilic microbial community.</title>
        <authorList>
            <person name="Kadnikov V.V."/>
            <person name="Mardanov A.V."/>
            <person name="Ivasenko D."/>
            <person name="Beletsky A.V."/>
            <person name="Karnachuk O.V."/>
            <person name="Ravin N.V."/>
        </authorList>
    </citation>
    <scope>NUCLEOTIDE SEQUENCE [LARGE SCALE GENOMIC DNA]</scope>
    <source>
        <strain evidence="10">AL31</strain>
    </source>
</reference>
<dbReference type="SUPFAM" id="SSF56024">
    <property type="entry name" value="Phospholipase D/nuclease"/>
    <property type="match status" value="1"/>
</dbReference>
<dbReference type="AlphaFoldDB" id="A0A2T5G5Q3"/>
<gene>
    <name evidence="10" type="ORF">BLITH_1596</name>
</gene>
<dbReference type="GO" id="GO:0016042">
    <property type="term" value="P:lipid catabolic process"/>
    <property type="evidence" value="ECO:0007669"/>
    <property type="project" value="UniProtKB-KW"/>
</dbReference>
<comment type="catalytic activity">
    <reaction evidence="1">
        <text>a 1,2-diacyl-sn-glycero-3-phosphocholine + H2O = a 1,2-diacyl-sn-glycero-3-phosphate + choline + H(+)</text>
        <dbReference type="Rhea" id="RHEA:14445"/>
        <dbReference type="ChEBI" id="CHEBI:15354"/>
        <dbReference type="ChEBI" id="CHEBI:15377"/>
        <dbReference type="ChEBI" id="CHEBI:15378"/>
        <dbReference type="ChEBI" id="CHEBI:57643"/>
        <dbReference type="ChEBI" id="CHEBI:58608"/>
        <dbReference type="EC" id="3.1.4.4"/>
    </reaction>
</comment>
<keyword evidence="6" id="KW-0443">Lipid metabolism</keyword>
<dbReference type="GO" id="GO:0016891">
    <property type="term" value="F:RNA endonuclease activity producing 5'-phosphomonoesters, hydrolytic mechanism"/>
    <property type="evidence" value="ECO:0007669"/>
    <property type="project" value="TreeGrafter"/>
</dbReference>
<dbReference type="PANTHER" id="PTHR43856">
    <property type="entry name" value="CARDIOLIPIN HYDROLASE"/>
    <property type="match status" value="1"/>
</dbReference>
<protein>
    <recommendedName>
        <fullName evidence="3">phospholipase D</fullName>
        <ecNumber evidence="3">3.1.4.4</ecNumber>
    </recommendedName>
</protein>
<feature type="compositionally biased region" description="Polar residues" evidence="7">
    <location>
        <begin position="1"/>
        <end position="12"/>
    </location>
</feature>
<evidence type="ECO:0000256" key="5">
    <source>
        <dbReference type="ARBA" id="ARBA00022963"/>
    </source>
</evidence>
<keyword evidence="8" id="KW-0812">Transmembrane</keyword>
<evidence type="ECO:0000259" key="9">
    <source>
        <dbReference type="PROSITE" id="PS50035"/>
    </source>
</evidence>
<dbReference type="GO" id="GO:0006793">
    <property type="term" value="P:phosphorus metabolic process"/>
    <property type="evidence" value="ECO:0007669"/>
    <property type="project" value="UniProtKB-ARBA"/>
</dbReference>
<accession>A0A2T5G5Q3</accession>
<comment type="caution">
    <text evidence="10">The sequence shown here is derived from an EMBL/GenBank/DDBJ whole genome shotgun (WGS) entry which is preliminary data.</text>
</comment>
<feature type="domain" description="PLD phosphodiesterase" evidence="9">
    <location>
        <begin position="141"/>
        <end position="168"/>
    </location>
</feature>
<dbReference type="EMBL" id="PEBW01000005">
    <property type="protein sequence ID" value="PTQ51519.1"/>
    <property type="molecule type" value="Genomic_DNA"/>
</dbReference>
<keyword evidence="10" id="KW-0255">Endonuclease</keyword>
<dbReference type="Pfam" id="PF13091">
    <property type="entry name" value="PLDc_2"/>
    <property type="match status" value="1"/>
</dbReference>
<evidence type="ECO:0000256" key="1">
    <source>
        <dbReference type="ARBA" id="ARBA00000798"/>
    </source>
</evidence>
<dbReference type="InterPro" id="IPR025202">
    <property type="entry name" value="PLD-like_dom"/>
</dbReference>
<keyword evidence="8" id="KW-1133">Transmembrane helix</keyword>
<evidence type="ECO:0000256" key="4">
    <source>
        <dbReference type="ARBA" id="ARBA00022801"/>
    </source>
</evidence>
<evidence type="ECO:0000313" key="10">
    <source>
        <dbReference type="EMBL" id="PTQ51519.1"/>
    </source>
</evidence>
<dbReference type="Proteomes" id="UP000244016">
    <property type="component" value="Unassembled WGS sequence"/>
</dbReference>
<evidence type="ECO:0000256" key="8">
    <source>
        <dbReference type="SAM" id="Phobius"/>
    </source>
</evidence>
<dbReference type="InterPro" id="IPR051406">
    <property type="entry name" value="PLD_domain"/>
</dbReference>
<evidence type="ECO:0000256" key="3">
    <source>
        <dbReference type="ARBA" id="ARBA00012027"/>
    </source>
</evidence>
<keyword evidence="5" id="KW-0442">Lipid degradation</keyword>